<gene>
    <name evidence="6" type="ORF">J8C06_05655</name>
</gene>
<dbReference type="PANTHER" id="PTHR45641">
    <property type="entry name" value="TETRATRICOPEPTIDE REPEAT PROTEIN (AFU_ORTHOLOGUE AFUA_6G03870)"/>
    <property type="match status" value="1"/>
</dbReference>
<name>A0ABX8B4G6_9BACT</name>
<dbReference type="Pfam" id="PF13374">
    <property type="entry name" value="TPR_10"/>
    <property type="match status" value="2"/>
</dbReference>
<dbReference type="InterPro" id="IPR011990">
    <property type="entry name" value="TPR-like_helical_dom_sf"/>
</dbReference>
<feature type="repeat" description="TPR" evidence="3">
    <location>
        <begin position="231"/>
        <end position="264"/>
    </location>
</feature>
<accession>A0ABX8B4G6</accession>
<keyword evidence="4" id="KW-0732">Signal</keyword>
<proteinExistence type="predicted"/>
<evidence type="ECO:0000256" key="4">
    <source>
        <dbReference type="SAM" id="SignalP"/>
    </source>
</evidence>
<dbReference type="Gene3D" id="1.25.40.10">
    <property type="entry name" value="Tetratricopeptide repeat domain"/>
    <property type="match status" value="3"/>
</dbReference>
<evidence type="ECO:0000256" key="3">
    <source>
        <dbReference type="PROSITE-ProRule" id="PRU00339"/>
    </source>
</evidence>
<keyword evidence="1" id="KW-0677">Repeat</keyword>
<feature type="chain" id="PRO_5046523626" evidence="4">
    <location>
        <begin position="20"/>
        <end position="1093"/>
    </location>
</feature>
<dbReference type="InterPro" id="IPR019734">
    <property type="entry name" value="TPR_rpt"/>
</dbReference>
<dbReference type="Pfam" id="PF13424">
    <property type="entry name" value="TPR_12"/>
    <property type="match status" value="4"/>
</dbReference>
<dbReference type="PANTHER" id="PTHR45641:SF19">
    <property type="entry name" value="NEPHROCYSTIN-3"/>
    <property type="match status" value="1"/>
</dbReference>
<dbReference type="EMBL" id="CP072648">
    <property type="protein sequence ID" value="QUW01867.1"/>
    <property type="molecule type" value="Genomic_DNA"/>
</dbReference>
<feature type="repeat" description="TPR" evidence="3">
    <location>
        <begin position="189"/>
        <end position="222"/>
    </location>
</feature>
<dbReference type="Gene3D" id="2.60.120.380">
    <property type="match status" value="1"/>
</dbReference>
<keyword evidence="7" id="KW-1185">Reference proteome</keyword>
<dbReference type="Pfam" id="PF12770">
    <property type="entry name" value="CHAT"/>
    <property type="match status" value="1"/>
</dbReference>
<organism evidence="6 7">
    <name type="scientific">Chloracidobacterium validum</name>
    <dbReference type="NCBI Taxonomy" id="2821543"/>
    <lineage>
        <taxon>Bacteria</taxon>
        <taxon>Pseudomonadati</taxon>
        <taxon>Acidobacteriota</taxon>
        <taxon>Terriglobia</taxon>
        <taxon>Terriglobales</taxon>
        <taxon>Acidobacteriaceae</taxon>
        <taxon>Chloracidobacterium</taxon>
    </lineage>
</organism>
<evidence type="ECO:0000256" key="2">
    <source>
        <dbReference type="ARBA" id="ARBA00022803"/>
    </source>
</evidence>
<dbReference type="Proteomes" id="UP000676506">
    <property type="component" value="Chromosome 1"/>
</dbReference>
<evidence type="ECO:0000256" key="1">
    <source>
        <dbReference type="ARBA" id="ARBA00022737"/>
    </source>
</evidence>
<keyword evidence="2 3" id="KW-0802">TPR repeat</keyword>
<feature type="signal peptide" evidence="4">
    <location>
        <begin position="1"/>
        <end position="19"/>
    </location>
</feature>
<sequence length="1093" mass="119859">MMRWLWLLVLLGHPFPGFGQTPDQPRPLTPDTRVEETLPSQGIHTYSVQLDQDDFLHVVVDQRGVDVVITILDPTGQTVLEQDTPNGRYGPEDVQFMASTGGQHRLVITALPNQGSAGRYTLRILSLRPPTAEERATSARLIQGQAARAKGAQAEALRVSGKYDEAMKLAQTALALKEAAYGPENPFVADSIFTIAAIHYDQGDYAQAEAWYRRALAMREKTLGPEHHYVAFTLNNLGLTLQKQGKFAEAEALYQRSIQIDEREIGQDSDEIIPTLNNLASLYQERGQYLQAARLYQRAIAAWETLRGPDATDLAYSLNNLGALQAQQGDYVAAEGTFQRTLTIFEKALGPEHPNVAIICNNLAETFRNRGDYDRAEPLYQRGVTILEKAVGPQSPNVASLLTNLGLVAQGRKDYPTAEATFKRALSIYEGALGKGHPLYAGCLNNLAETLRRQGNLEAAEQLYHRAKAIYEKALGGRHPSVALSLSNLGWVRGARKDYPAADQLLHQALTIQTETFGPEHPDVIRTLNNLSILAQARGQAPAALEFQVQANIAREQTLARNLVAGSERQKFLYLALAKEETDRTIGLHLQALPKDSSAARAALTVILQRKGRALDAMTDAIAVLRRRGNPEEIKLLDELTALKGQISVLTQRGPGKAGPEAHRADLKALTDRADALEADISRRSAQYRARFTPVTLDRVRQAMPPDTVLIEYAVYQPFDVEARTTRSPRYAGYALKRDGQMHWADLGDAAVIDAAIQAFRQAISSPTSISAAKRTGKRLAELVVRPLDPALAGAKRLLLSPDGLLNLVPFEALSDARGNYLIEQFDLTYLTSGRDLLALPDTTDDNPNPPVVVAAPTYGQGDRLTLDGQNFPPLLQLAGTEAEARAIQTYFPNATLHLHGTATGDAVRAIHRPWFLHLATHGAFLDDITEPASADGLTRAIGLATAQPLDVAKARRENPLLRSYLFFAGANEAAPSSILTALEAAQLDLWGTRLVVLSACQTGVGTVRQGDGVYGLRRAFVLAGAQTQVMSLWAVSDQGTQALMTSFYARLRQGEARSTAIRNARLDLRRQARYRHPFYWSSFILTGDWRPL</sequence>
<evidence type="ECO:0000313" key="6">
    <source>
        <dbReference type="EMBL" id="QUW01867.1"/>
    </source>
</evidence>
<dbReference type="SMART" id="SM00028">
    <property type="entry name" value="TPR"/>
    <property type="match status" value="9"/>
</dbReference>
<dbReference type="RefSeq" id="WP_211427759.1">
    <property type="nucleotide sequence ID" value="NZ_CP072648.1"/>
</dbReference>
<dbReference type="InterPro" id="IPR024983">
    <property type="entry name" value="CHAT_dom"/>
</dbReference>
<evidence type="ECO:0000313" key="7">
    <source>
        <dbReference type="Proteomes" id="UP000676506"/>
    </source>
</evidence>
<dbReference type="SUPFAM" id="SSF48452">
    <property type="entry name" value="TPR-like"/>
    <property type="match status" value="2"/>
</dbReference>
<dbReference type="PRINTS" id="PR00381">
    <property type="entry name" value="KINESINLIGHT"/>
</dbReference>
<feature type="domain" description="CHAT" evidence="5">
    <location>
        <begin position="775"/>
        <end position="1089"/>
    </location>
</feature>
<dbReference type="PROSITE" id="PS50005">
    <property type="entry name" value="TPR"/>
    <property type="match status" value="2"/>
</dbReference>
<evidence type="ECO:0000259" key="5">
    <source>
        <dbReference type="Pfam" id="PF12770"/>
    </source>
</evidence>
<reference evidence="6 7" key="1">
    <citation type="submission" date="2021-03" db="EMBL/GenBank/DDBJ databases">
        <title>Genomic and phenotypic characterization of Chloracidobacterium isolates provides evidence for multiple species.</title>
        <authorList>
            <person name="Saini M.K."/>
            <person name="Costas A.M.G."/>
            <person name="Tank M."/>
            <person name="Bryant D.A."/>
        </authorList>
    </citation>
    <scope>NUCLEOTIDE SEQUENCE [LARGE SCALE GENOMIC DNA]</scope>
    <source>
        <strain evidence="6 7">BV2-C</strain>
    </source>
</reference>
<protein>
    <submittedName>
        <fullName evidence="6">Tetratricopeptide repeat protein</fullName>
    </submittedName>
</protein>